<evidence type="ECO:0000256" key="3">
    <source>
        <dbReference type="ARBA" id="ARBA00023125"/>
    </source>
</evidence>
<dbReference type="Gene3D" id="1.10.10.10">
    <property type="entry name" value="Winged helix-like DNA-binding domain superfamily/Winged helix DNA-binding domain"/>
    <property type="match status" value="1"/>
</dbReference>
<dbReference type="CDD" id="cd06171">
    <property type="entry name" value="Sigma70_r4"/>
    <property type="match status" value="1"/>
</dbReference>
<dbReference type="InterPro" id="IPR036388">
    <property type="entry name" value="WH-like_DNA-bd_sf"/>
</dbReference>
<dbReference type="InterPro" id="IPR013324">
    <property type="entry name" value="RNA_pol_sigma_r3/r4-like"/>
</dbReference>
<dbReference type="EMBL" id="DYUC01000123">
    <property type="protein sequence ID" value="HJG87747.1"/>
    <property type="molecule type" value="Genomic_DNA"/>
</dbReference>
<evidence type="ECO:0000256" key="2">
    <source>
        <dbReference type="ARBA" id="ARBA00023082"/>
    </source>
</evidence>
<dbReference type="GO" id="GO:0016987">
    <property type="term" value="F:sigma factor activity"/>
    <property type="evidence" value="ECO:0007669"/>
    <property type="project" value="UniProtKB-KW"/>
</dbReference>
<dbReference type="NCBIfam" id="TIGR02937">
    <property type="entry name" value="sigma70-ECF"/>
    <property type="match status" value="1"/>
</dbReference>
<sequence length="106" mass="12320">MSNTRYRRGGAYAADMAVYARTMAEDNGEQRSRLRRNLIRALQEDVTPHQRQALLLYYAEGLNMREIGERLGVDKSTVSRTIKRGERRLRRCLRYGAESLLNAEEE</sequence>
<dbReference type="RefSeq" id="WP_295370351.1">
    <property type="nucleotide sequence ID" value="NZ_DYUC01000123.1"/>
</dbReference>
<dbReference type="AlphaFoldDB" id="A0A921MNS2"/>
<dbReference type="GO" id="GO:0006352">
    <property type="term" value="P:DNA-templated transcription initiation"/>
    <property type="evidence" value="ECO:0007669"/>
    <property type="project" value="InterPro"/>
</dbReference>
<evidence type="ECO:0000259" key="5">
    <source>
        <dbReference type="Pfam" id="PF08281"/>
    </source>
</evidence>
<accession>A0A921MNS2</accession>
<reference evidence="6" key="2">
    <citation type="submission" date="2021-09" db="EMBL/GenBank/DDBJ databases">
        <authorList>
            <person name="Gilroy R."/>
        </authorList>
    </citation>
    <scope>NUCLEOTIDE SEQUENCE</scope>
    <source>
        <strain evidence="6">CHK179-5677</strain>
    </source>
</reference>
<feature type="domain" description="RNA polymerase sigma factor 70 region 4 type 2" evidence="5">
    <location>
        <begin position="44"/>
        <end position="89"/>
    </location>
</feature>
<dbReference type="InterPro" id="IPR013249">
    <property type="entry name" value="RNA_pol_sigma70_r4_t2"/>
</dbReference>
<keyword evidence="3" id="KW-0238">DNA-binding</keyword>
<name>A0A921MNS2_9FIRM</name>
<dbReference type="Pfam" id="PF08281">
    <property type="entry name" value="Sigma70_r4_2"/>
    <property type="match status" value="1"/>
</dbReference>
<evidence type="ECO:0000313" key="6">
    <source>
        <dbReference type="EMBL" id="HJG87747.1"/>
    </source>
</evidence>
<dbReference type="InterPro" id="IPR014284">
    <property type="entry name" value="RNA_pol_sigma-70_dom"/>
</dbReference>
<comment type="caution">
    <text evidence="6">The sequence shown here is derived from an EMBL/GenBank/DDBJ whole genome shotgun (WGS) entry which is preliminary data.</text>
</comment>
<dbReference type="SUPFAM" id="SSF88659">
    <property type="entry name" value="Sigma3 and sigma4 domains of RNA polymerase sigma factors"/>
    <property type="match status" value="1"/>
</dbReference>
<dbReference type="Proteomes" id="UP000760668">
    <property type="component" value="Unassembled WGS sequence"/>
</dbReference>
<proteinExistence type="predicted"/>
<protein>
    <submittedName>
        <fullName evidence="6">Sigma-70 family RNA polymerase sigma factor</fullName>
    </submittedName>
</protein>
<keyword evidence="4" id="KW-0804">Transcription</keyword>
<keyword evidence="1" id="KW-0805">Transcription regulation</keyword>
<gene>
    <name evidence="6" type="ORF">K8V01_12140</name>
</gene>
<organism evidence="6 7">
    <name type="scientific">Pseudoflavonifractor capillosus</name>
    <dbReference type="NCBI Taxonomy" id="106588"/>
    <lineage>
        <taxon>Bacteria</taxon>
        <taxon>Bacillati</taxon>
        <taxon>Bacillota</taxon>
        <taxon>Clostridia</taxon>
        <taxon>Eubacteriales</taxon>
        <taxon>Oscillospiraceae</taxon>
        <taxon>Pseudoflavonifractor</taxon>
    </lineage>
</organism>
<evidence type="ECO:0000256" key="4">
    <source>
        <dbReference type="ARBA" id="ARBA00023163"/>
    </source>
</evidence>
<evidence type="ECO:0000313" key="7">
    <source>
        <dbReference type="Proteomes" id="UP000760668"/>
    </source>
</evidence>
<dbReference type="GO" id="GO:0003677">
    <property type="term" value="F:DNA binding"/>
    <property type="evidence" value="ECO:0007669"/>
    <property type="project" value="UniProtKB-KW"/>
</dbReference>
<evidence type="ECO:0000256" key="1">
    <source>
        <dbReference type="ARBA" id="ARBA00023015"/>
    </source>
</evidence>
<keyword evidence="2" id="KW-0731">Sigma factor</keyword>
<dbReference type="PANTHER" id="PTHR30385">
    <property type="entry name" value="SIGMA FACTOR F FLAGELLAR"/>
    <property type="match status" value="1"/>
</dbReference>
<reference evidence="6" key="1">
    <citation type="journal article" date="2021" name="PeerJ">
        <title>Extensive microbial diversity within the chicken gut microbiome revealed by metagenomics and culture.</title>
        <authorList>
            <person name="Gilroy R."/>
            <person name="Ravi A."/>
            <person name="Getino M."/>
            <person name="Pursley I."/>
            <person name="Horton D.L."/>
            <person name="Alikhan N.F."/>
            <person name="Baker D."/>
            <person name="Gharbi K."/>
            <person name="Hall N."/>
            <person name="Watson M."/>
            <person name="Adriaenssens E.M."/>
            <person name="Foster-Nyarko E."/>
            <person name="Jarju S."/>
            <person name="Secka A."/>
            <person name="Antonio M."/>
            <person name="Oren A."/>
            <person name="Chaudhuri R.R."/>
            <person name="La Ragione R."/>
            <person name="Hildebrand F."/>
            <person name="Pallen M.J."/>
        </authorList>
    </citation>
    <scope>NUCLEOTIDE SEQUENCE</scope>
    <source>
        <strain evidence="6">CHK179-5677</strain>
    </source>
</reference>
<dbReference type="PANTHER" id="PTHR30385:SF7">
    <property type="entry name" value="RNA POLYMERASE SIGMA FACTOR FLIA"/>
    <property type="match status" value="1"/>
</dbReference>